<dbReference type="EMBL" id="JAEDXG010000029">
    <property type="protein sequence ID" value="MBH9700044.1"/>
    <property type="molecule type" value="Genomic_DNA"/>
</dbReference>
<feature type="transmembrane region" description="Helical" evidence="1">
    <location>
        <begin position="6"/>
        <end position="23"/>
    </location>
</feature>
<evidence type="ECO:0000256" key="1">
    <source>
        <dbReference type="SAM" id="Phobius"/>
    </source>
</evidence>
<dbReference type="RefSeq" id="WP_155631524.1">
    <property type="nucleotide sequence ID" value="NZ_CADDZZ010000043.1"/>
</dbReference>
<keyword evidence="1" id="KW-0472">Membrane</keyword>
<dbReference type="AlphaFoldDB" id="A0A8I1DME0"/>
<feature type="transmembrane region" description="Helical" evidence="1">
    <location>
        <begin position="64"/>
        <end position="84"/>
    </location>
</feature>
<comment type="caution">
    <text evidence="2">The sequence shown here is derived from an EMBL/GenBank/DDBJ whole genome shotgun (WGS) entry which is preliminary data.</text>
</comment>
<evidence type="ECO:0000313" key="2">
    <source>
        <dbReference type="EMBL" id="MBH9700044.1"/>
    </source>
</evidence>
<keyword evidence="1" id="KW-0812">Transmembrane</keyword>
<sequence>MSGEIISGLVGGLFGTLAGRVLGRFRVWKVFVATFLILYIGALLMGVVLVGFGKALPIFAELFAPLPLFVFVGLSAGVTFVAYIGRNAAKSMRDGDGN</sequence>
<feature type="transmembrane region" description="Helical" evidence="1">
    <location>
        <begin position="30"/>
        <end position="52"/>
    </location>
</feature>
<reference evidence="2" key="1">
    <citation type="submission" date="2020-12" db="EMBL/GenBank/DDBJ databases">
        <title>Burkholderia cepacia complex in Mexico.</title>
        <authorList>
            <person name="Estrada P."/>
        </authorList>
    </citation>
    <scope>NUCLEOTIDE SEQUENCE</scope>
    <source>
        <strain evidence="2">871</strain>
    </source>
</reference>
<keyword evidence="1" id="KW-1133">Transmembrane helix</keyword>
<organism evidence="2 3">
    <name type="scientific">Burkholderia cepacia</name>
    <name type="common">Pseudomonas cepacia</name>
    <dbReference type="NCBI Taxonomy" id="292"/>
    <lineage>
        <taxon>Bacteria</taxon>
        <taxon>Pseudomonadati</taxon>
        <taxon>Pseudomonadota</taxon>
        <taxon>Betaproteobacteria</taxon>
        <taxon>Burkholderiales</taxon>
        <taxon>Burkholderiaceae</taxon>
        <taxon>Burkholderia</taxon>
        <taxon>Burkholderia cepacia complex</taxon>
    </lineage>
</organism>
<gene>
    <name evidence="2" type="ORF">JAO13_26730</name>
</gene>
<dbReference type="Proteomes" id="UP000645612">
    <property type="component" value="Unassembled WGS sequence"/>
</dbReference>
<name>A0A8I1DME0_BURCE</name>
<evidence type="ECO:0000313" key="3">
    <source>
        <dbReference type="Proteomes" id="UP000645612"/>
    </source>
</evidence>
<protein>
    <submittedName>
        <fullName evidence="2">Uncharacterized protein</fullName>
    </submittedName>
</protein>
<proteinExistence type="predicted"/>
<accession>A0A8I1DME0</accession>